<evidence type="ECO:0000313" key="2">
    <source>
        <dbReference type="EMBL" id="NSL50821.1"/>
    </source>
</evidence>
<organism evidence="2 3">
    <name type="scientific">Calidifontibacillus erzurumensis</name>
    <dbReference type="NCBI Taxonomy" id="2741433"/>
    <lineage>
        <taxon>Bacteria</taxon>
        <taxon>Bacillati</taxon>
        <taxon>Bacillota</taxon>
        <taxon>Bacilli</taxon>
        <taxon>Bacillales</taxon>
        <taxon>Bacillaceae</taxon>
        <taxon>Calidifontibacillus/Schinkia group</taxon>
        <taxon>Calidifontibacillus</taxon>
    </lineage>
</organism>
<comment type="caution">
    <text evidence="2">The sequence shown here is derived from an EMBL/GenBank/DDBJ whole genome shotgun (WGS) entry which is preliminary data.</text>
</comment>
<dbReference type="EMBL" id="JABTTE010000003">
    <property type="protein sequence ID" value="NSL50821.1"/>
    <property type="molecule type" value="Genomic_DNA"/>
</dbReference>
<keyword evidence="3" id="KW-1185">Reference proteome</keyword>
<evidence type="ECO:0000259" key="1">
    <source>
        <dbReference type="Pfam" id="PF14336"/>
    </source>
</evidence>
<feature type="domain" description="D-glutamate cyclase-like C-terminal" evidence="1">
    <location>
        <begin position="8"/>
        <end position="279"/>
    </location>
</feature>
<sequence length="300" mass="32611">MTKIFRDIEKIIKEDAGNRNILPFAKQNVLQDAAKSLLTAKEVVIVSGFYIETMKTGETDGPLGAAFLGKALENLGCKVTFMTSPFNEKILKAAINALQLNGELLTVKAGDEINIFPAILSNQALTHLIAIEQMGMALDGNYYNMAGQKISYPIARFDALFLQGREKGIKTIGIGDGGNELGMGNLFAQLVSNIEKKWIANITPVDFLITAGVSNWGAYGLNAALSLLTGQLVLHHPNDENLLLKVILKAGAVDGKTKKREMSVDGLPLKKHIEIVEKLHKVIKSQYYNDATNAKDSAIN</sequence>
<name>A0A8J8GFE7_9BACI</name>
<reference evidence="2" key="1">
    <citation type="submission" date="2020-06" db="EMBL/GenBank/DDBJ databases">
        <title>A novel thermopfilic bacterium from Erzurum, Turkey.</title>
        <authorList>
            <person name="Adiguzel A."/>
            <person name="Ay H."/>
            <person name="Baltaci M.O."/>
        </authorList>
    </citation>
    <scope>NUCLEOTIDE SEQUENCE</scope>
    <source>
        <strain evidence="2">P2</strain>
    </source>
</reference>
<dbReference type="Proteomes" id="UP000625804">
    <property type="component" value="Unassembled WGS sequence"/>
</dbReference>
<dbReference type="PANTHER" id="PTHR32022:SF10">
    <property type="entry name" value="D-GLUTAMATE CYCLASE, MITOCHONDRIAL"/>
    <property type="match status" value="1"/>
</dbReference>
<proteinExistence type="predicted"/>
<dbReference type="PANTHER" id="PTHR32022">
    <property type="entry name" value="D-GLUTAMATE CYCLASE, MITOCHONDRIAL"/>
    <property type="match status" value="1"/>
</dbReference>
<dbReference type="Gene3D" id="3.90.1640.20">
    <property type="entry name" value="TON_0340"/>
    <property type="match status" value="1"/>
</dbReference>
<gene>
    <name evidence="2" type="ORF">HR057_03460</name>
</gene>
<dbReference type="InterPro" id="IPR025504">
    <property type="entry name" value="GLUCM_C"/>
</dbReference>
<dbReference type="RefSeq" id="WP_173730029.1">
    <property type="nucleotide sequence ID" value="NZ_JABTTE010000003.1"/>
</dbReference>
<dbReference type="Pfam" id="PF14336">
    <property type="entry name" value="GLUCM-like_C"/>
    <property type="match status" value="1"/>
</dbReference>
<protein>
    <submittedName>
        <fullName evidence="2">DUF4392 domain-containing protein</fullName>
    </submittedName>
</protein>
<dbReference type="AlphaFoldDB" id="A0A8J8GFE7"/>
<accession>A0A8J8GFE7</accession>
<evidence type="ECO:0000313" key="3">
    <source>
        <dbReference type="Proteomes" id="UP000625804"/>
    </source>
</evidence>